<proteinExistence type="predicted"/>
<comment type="caution">
    <text evidence="3">The sequence shown here is derived from an EMBL/GenBank/DDBJ whole genome shotgun (WGS) entry which is preliminary data.</text>
</comment>
<reference evidence="3" key="2">
    <citation type="journal article" date="2014" name="ISME J.">
        <title>Microbial stratification in low pH oxic and suboxic macroscopic growths along an acid mine drainage.</title>
        <authorList>
            <person name="Mendez-Garcia C."/>
            <person name="Mesa V."/>
            <person name="Sprenger R.R."/>
            <person name="Richter M."/>
            <person name="Diez M.S."/>
            <person name="Solano J."/>
            <person name="Bargiela R."/>
            <person name="Golyshina O.V."/>
            <person name="Manteca A."/>
            <person name="Ramos J.L."/>
            <person name="Gallego J.R."/>
            <person name="Llorente I."/>
            <person name="Martins Dos Santos V.A."/>
            <person name="Jensen O.N."/>
            <person name="Pelaez A.I."/>
            <person name="Sanchez J."/>
            <person name="Ferrer M."/>
        </authorList>
    </citation>
    <scope>NUCLEOTIDE SEQUENCE</scope>
</reference>
<dbReference type="InterPro" id="IPR052025">
    <property type="entry name" value="Xyloglucanase_GH74"/>
</dbReference>
<dbReference type="InterPro" id="IPR031778">
    <property type="entry name" value="Sortilin_N"/>
</dbReference>
<dbReference type="GO" id="GO:0010411">
    <property type="term" value="P:xyloglucan metabolic process"/>
    <property type="evidence" value="ECO:0007669"/>
    <property type="project" value="TreeGrafter"/>
</dbReference>
<keyword evidence="1" id="KW-0677">Repeat</keyword>
<sequence length="1053" mass="116807">MNRIRTHVWVIALAAIGMAPLAFAMPPRLFQGLSWRFLGPNRGGRVLAVAGIPHEPNTYYFGSVDGGVFKTTDGGVVWQPLFQHEPVSSIGALAIAPHHPEILYVGTGEADMRSDLSTGGGLFRSNNGGATWQAIGLTRSRQISSIWIDPRNPNTVLVAAMGHAFGPNHTRGVFRTTDGGHHWIRVLYQGDRTGAIQLIANPRDTHEIYAVLWNAIRPPWSQYPPNQGPGSGIWRSTDGGRHWSPLRETGLPANPGRIGLAIASNGRLFYAVVSAKNGGIFRSTDGGHHWTRINHDHRLFGRGWYFGGIYVDPRNSQTVYVLNTAMYRSTDGGHHFTCIKGSPSGDDFHTLWIDPVNPDRMIIGVDQGASISVDGGKTWTPWLNQPTAQIYRLTTDNRFRYHIYASQQDSGSLNIVSRSRRGIVMNSAWSATAGGEAGYVIPDPLDPHIVYGTDIGGSVTRYDSLTGDAQNISPWPFNTFGTPLPQAHYRYPWVVPLALSPQHPNTLYVGSQVLWQSDNAGASWRIISPDLTGASVGPPTRATGKPTLADAAREGYGTIYSLSPSPLRAGEIWVGTTDGLVWLTRDDGVHWQNVTPPSMKPWSRINRIQASPFSAATAYLAVNRQRVNDLHPYIYRTDDFGRHWTLITRGIPADDYVHVVRIDPKRRGLLFAGTEFGLYVSFNHGRRWQRFNLNLPTTAIHDIAIHDNDVIVGTHGRGIWILDDVTSLIQDRPSLAIRTAFLFRPATAYRIHRTLFRAEPFPPEVPHGMNPPAGAVIDYYLKSGTRTPITLAIQDRSGRILRTFTSTTQRRPQPLAKNNFPAFWKAPVNRLPDHAGLNRFVWHLRARRPLALHYGFAGPGLLHNTPVAPEGPYVPPGLYRLILTVDGHHYRAPLTVRMDPNDHLDARGAWIQYRLAARASNGVSVITSEDRALTGLEAAIRSRLDQVPHRIQVRLHGLIHAIDNWHRTAHPARLEGHLETLAGFVDGPERLPTQTLQTALRRSFGELASLEAKYHSIQTRLQGVNHALHQRGRPGILIHVQKPPLLPVRPPVN</sequence>
<dbReference type="CDD" id="cd15482">
    <property type="entry name" value="Sialidase_non-viral"/>
    <property type="match status" value="1"/>
</dbReference>
<dbReference type="InterPro" id="IPR015943">
    <property type="entry name" value="WD40/YVTN_repeat-like_dom_sf"/>
</dbReference>
<reference evidence="3" key="1">
    <citation type="submission" date="2013-08" db="EMBL/GenBank/DDBJ databases">
        <authorList>
            <person name="Mendez C."/>
            <person name="Richter M."/>
            <person name="Ferrer M."/>
            <person name="Sanchez J."/>
        </authorList>
    </citation>
    <scope>NUCLEOTIDE SEQUENCE</scope>
</reference>
<dbReference type="AlphaFoldDB" id="T0ZU02"/>
<organism evidence="3">
    <name type="scientific">mine drainage metagenome</name>
    <dbReference type="NCBI Taxonomy" id="410659"/>
    <lineage>
        <taxon>unclassified sequences</taxon>
        <taxon>metagenomes</taxon>
        <taxon>ecological metagenomes</taxon>
    </lineage>
</organism>
<dbReference type="Pfam" id="PF15902">
    <property type="entry name" value="Sortilin-Vps10"/>
    <property type="match status" value="1"/>
</dbReference>
<keyword evidence="3" id="KW-0378">Hydrolase</keyword>
<dbReference type="GO" id="GO:0016787">
    <property type="term" value="F:hydrolase activity"/>
    <property type="evidence" value="ECO:0007669"/>
    <property type="project" value="UniProtKB-KW"/>
</dbReference>
<feature type="domain" description="Sortilin N-terminal" evidence="2">
    <location>
        <begin position="280"/>
        <end position="411"/>
    </location>
</feature>
<evidence type="ECO:0000313" key="3">
    <source>
        <dbReference type="EMBL" id="EQD51766.1"/>
    </source>
</evidence>
<accession>T0ZU02</accession>
<dbReference type="PANTHER" id="PTHR43739:SF5">
    <property type="entry name" value="EXO-ALPHA-SIALIDASE"/>
    <property type="match status" value="1"/>
</dbReference>
<evidence type="ECO:0000256" key="1">
    <source>
        <dbReference type="ARBA" id="ARBA00022737"/>
    </source>
</evidence>
<protein>
    <submittedName>
        <fullName evidence="3">Glycosyl hydrolase BNR repeat-containing protein</fullName>
    </submittedName>
</protein>
<gene>
    <name evidence="3" type="ORF">B1B_10883</name>
</gene>
<dbReference type="Gene3D" id="2.130.10.10">
    <property type="entry name" value="YVTN repeat-like/Quinoprotein amine dehydrogenase"/>
    <property type="match status" value="5"/>
</dbReference>
<dbReference type="SUPFAM" id="SSF110296">
    <property type="entry name" value="Oligoxyloglucan reducing end-specific cellobiohydrolase"/>
    <property type="match status" value="3"/>
</dbReference>
<dbReference type="EMBL" id="AUZY01007039">
    <property type="protein sequence ID" value="EQD51766.1"/>
    <property type="molecule type" value="Genomic_DNA"/>
</dbReference>
<dbReference type="PANTHER" id="PTHR43739">
    <property type="entry name" value="XYLOGLUCANASE (EUROFUNG)"/>
    <property type="match status" value="1"/>
</dbReference>
<evidence type="ECO:0000259" key="2">
    <source>
        <dbReference type="Pfam" id="PF15902"/>
    </source>
</evidence>
<name>T0ZU02_9ZZZZ</name>